<feature type="signal peptide" evidence="2">
    <location>
        <begin position="1"/>
        <end position="23"/>
    </location>
</feature>
<feature type="chain" id="PRO_5042219779" description="EGF-like domain-containing protein" evidence="2">
    <location>
        <begin position="24"/>
        <end position="289"/>
    </location>
</feature>
<evidence type="ECO:0000313" key="3">
    <source>
        <dbReference type="EMBL" id="KAK4471846.1"/>
    </source>
</evidence>
<feature type="transmembrane region" description="Helical" evidence="1">
    <location>
        <begin position="258"/>
        <end position="279"/>
    </location>
</feature>
<comment type="caution">
    <text evidence="3">The sequence shown here is derived from an EMBL/GenBank/DDBJ whole genome shotgun (WGS) entry which is preliminary data.</text>
</comment>
<gene>
    <name evidence="3" type="ORF">MN116_004610</name>
</gene>
<keyword evidence="4" id="KW-1185">Reference proteome</keyword>
<proteinExistence type="predicted"/>
<keyword evidence="2" id="KW-0732">Signal</keyword>
<evidence type="ECO:0000256" key="1">
    <source>
        <dbReference type="SAM" id="Phobius"/>
    </source>
</evidence>
<reference evidence="3" key="2">
    <citation type="journal article" date="2023" name="Infect Dis Poverty">
        <title>Chromosome-scale genome of the human blood fluke Schistosoma mekongi and its implications for public health.</title>
        <authorList>
            <person name="Zhou M."/>
            <person name="Xu L."/>
            <person name="Xu D."/>
            <person name="Chen W."/>
            <person name="Khan J."/>
            <person name="Hu Y."/>
            <person name="Huang H."/>
            <person name="Wei H."/>
            <person name="Zhang Y."/>
            <person name="Chusongsang P."/>
            <person name="Tanasarnprasert K."/>
            <person name="Hu X."/>
            <person name="Limpanont Y."/>
            <person name="Lv Z."/>
        </authorList>
    </citation>
    <scope>NUCLEOTIDE SEQUENCE</scope>
    <source>
        <strain evidence="3">LV_2022a</strain>
    </source>
</reference>
<evidence type="ECO:0000256" key="2">
    <source>
        <dbReference type="SAM" id="SignalP"/>
    </source>
</evidence>
<keyword evidence="1" id="KW-0812">Transmembrane</keyword>
<organism evidence="3 4">
    <name type="scientific">Schistosoma mekongi</name>
    <name type="common">Parasitic worm</name>
    <dbReference type="NCBI Taxonomy" id="38744"/>
    <lineage>
        <taxon>Eukaryota</taxon>
        <taxon>Metazoa</taxon>
        <taxon>Spiralia</taxon>
        <taxon>Lophotrochozoa</taxon>
        <taxon>Platyhelminthes</taxon>
        <taxon>Trematoda</taxon>
        <taxon>Digenea</taxon>
        <taxon>Strigeidida</taxon>
        <taxon>Schistosomatoidea</taxon>
        <taxon>Schistosomatidae</taxon>
        <taxon>Schistosoma</taxon>
    </lineage>
</organism>
<dbReference type="AlphaFoldDB" id="A0AAE1ZCP2"/>
<keyword evidence="1" id="KW-1133">Transmembrane helix</keyword>
<dbReference type="Proteomes" id="UP001292079">
    <property type="component" value="Unassembled WGS sequence"/>
</dbReference>
<accession>A0AAE1ZCP2</accession>
<evidence type="ECO:0008006" key="5">
    <source>
        <dbReference type="Google" id="ProtNLM"/>
    </source>
</evidence>
<keyword evidence="1" id="KW-0472">Membrane</keyword>
<name>A0AAE1ZCP2_SCHME</name>
<dbReference type="EMBL" id="JALJAT010000003">
    <property type="protein sequence ID" value="KAK4471846.1"/>
    <property type="molecule type" value="Genomic_DNA"/>
</dbReference>
<protein>
    <recommendedName>
        <fullName evidence="5">EGF-like domain-containing protein</fullName>
    </recommendedName>
</protein>
<reference evidence="3" key="1">
    <citation type="submission" date="2022-04" db="EMBL/GenBank/DDBJ databases">
        <authorList>
            <person name="Xu L."/>
            <person name="Lv Z."/>
        </authorList>
    </citation>
    <scope>NUCLEOTIDE SEQUENCE</scope>
    <source>
        <strain evidence="3">LV_2022a</strain>
    </source>
</reference>
<evidence type="ECO:0000313" key="4">
    <source>
        <dbReference type="Proteomes" id="UP001292079"/>
    </source>
</evidence>
<sequence length="289" mass="32759">MKLYLSVLLYCILDYLQMNGISCTNSKPDREKMELGSSSNLLTITGNGVSSANNSQHYKIHENKSCSLPARPESCSDILKTNHPITTHFGVLIEMMDEQMNPLNVRTFEGMSDSQRQQLASKSTTRISELVTPNTTSNIDTAHCPFVKFLPSDNGTVFVLHDVFYTSIRATQLNSVTLLETIKQNNVHLDKPIDFEKIHIKVYDNTIKRTCNECENICPPNSYCNNLMNGIGCTCRFGWVKVYGINGTEHCQLHQATISLITIFTMLIVILMCIFIYLLNKRHYTMKIK</sequence>